<dbReference type="AlphaFoldDB" id="A0A9W6TZV5"/>
<evidence type="ECO:0000256" key="1">
    <source>
        <dbReference type="SAM" id="MobiDB-lite"/>
    </source>
</evidence>
<proteinExistence type="predicted"/>
<reference evidence="2" key="1">
    <citation type="submission" date="2023-04" db="EMBL/GenBank/DDBJ databases">
        <title>Phytophthora lilii NBRC 32176.</title>
        <authorList>
            <person name="Ichikawa N."/>
            <person name="Sato H."/>
            <person name="Tonouchi N."/>
        </authorList>
    </citation>
    <scope>NUCLEOTIDE SEQUENCE</scope>
    <source>
        <strain evidence="2">NBRC 32176</strain>
    </source>
</reference>
<dbReference type="Proteomes" id="UP001165083">
    <property type="component" value="Unassembled WGS sequence"/>
</dbReference>
<comment type="caution">
    <text evidence="2">The sequence shown here is derived from an EMBL/GenBank/DDBJ whole genome shotgun (WGS) entry which is preliminary data.</text>
</comment>
<organism evidence="2 3">
    <name type="scientific">Phytophthora lilii</name>
    <dbReference type="NCBI Taxonomy" id="2077276"/>
    <lineage>
        <taxon>Eukaryota</taxon>
        <taxon>Sar</taxon>
        <taxon>Stramenopiles</taxon>
        <taxon>Oomycota</taxon>
        <taxon>Peronosporomycetes</taxon>
        <taxon>Peronosporales</taxon>
        <taxon>Peronosporaceae</taxon>
        <taxon>Phytophthora</taxon>
    </lineage>
</organism>
<dbReference type="EMBL" id="BSXW01000577">
    <property type="protein sequence ID" value="GMF25898.1"/>
    <property type="molecule type" value="Genomic_DNA"/>
</dbReference>
<evidence type="ECO:0000313" key="2">
    <source>
        <dbReference type="EMBL" id="GMF25898.1"/>
    </source>
</evidence>
<name>A0A9W6TZV5_9STRA</name>
<gene>
    <name evidence="2" type="ORF">Plil01_001074300</name>
</gene>
<feature type="compositionally biased region" description="Polar residues" evidence="1">
    <location>
        <begin position="67"/>
        <end position="93"/>
    </location>
</feature>
<feature type="region of interest" description="Disordered" evidence="1">
    <location>
        <begin position="50"/>
        <end position="93"/>
    </location>
</feature>
<protein>
    <submittedName>
        <fullName evidence="2">Unnamed protein product</fullName>
    </submittedName>
</protein>
<keyword evidence="3" id="KW-1185">Reference proteome</keyword>
<sequence>MQQSMRHLTVVRIKLTTGVHQPVEINNVHRFFKQHLLGHQLVQIARHTVQNHPIDESNPERWLPAYPSTSAHDISESPAKTTAACSRIGNSSC</sequence>
<accession>A0A9W6TZV5</accession>
<evidence type="ECO:0000313" key="3">
    <source>
        <dbReference type="Proteomes" id="UP001165083"/>
    </source>
</evidence>